<dbReference type="InParanoid" id="G4ZLG0"/>
<dbReference type="RefSeq" id="XP_009529991.1">
    <property type="nucleotide sequence ID" value="XM_009531696.1"/>
</dbReference>
<keyword evidence="2" id="KW-0433">Leucine-rich repeat</keyword>
<dbReference type="Pfam" id="PF00560">
    <property type="entry name" value="LRR_1"/>
    <property type="match status" value="1"/>
</dbReference>
<dbReference type="AlphaFoldDB" id="G4ZLG0"/>
<name>G4ZLG0_PHYSP</name>
<feature type="coiled-coil region" evidence="6">
    <location>
        <begin position="301"/>
        <end position="365"/>
    </location>
</feature>
<evidence type="ECO:0000313" key="9">
    <source>
        <dbReference type="Proteomes" id="UP000002640"/>
    </source>
</evidence>
<dbReference type="SMART" id="SM00369">
    <property type="entry name" value="LRR_TYP"/>
    <property type="match status" value="3"/>
</dbReference>
<proteinExistence type="predicted"/>
<comment type="subcellular location">
    <subcellularLocation>
        <location evidence="1">Cell projection</location>
        <location evidence="1">Cilium</location>
    </subcellularLocation>
</comment>
<feature type="region of interest" description="Disordered" evidence="7">
    <location>
        <begin position="591"/>
        <end position="632"/>
    </location>
</feature>
<dbReference type="SMR" id="G4ZLG0"/>
<keyword evidence="3" id="KW-0677">Repeat</keyword>
<gene>
    <name evidence="8" type="ORF">PHYSODRAFT_316285</name>
</gene>
<reference evidence="8 9" key="1">
    <citation type="journal article" date="2006" name="Science">
        <title>Phytophthora genome sequences uncover evolutionary origins and mechanisms of pathogenesis.</title>
        <authorList>
            <person name="Tyler B.M."/>
            <person name="Tripathy S."/>
            <person name="Zhang X."/>
            <person name="Dehal P."/>
            <person name="Jiang R.H."/>
            <person name="Aerts A."/>
            <person name="Arredondo F.D."/>
            <person name="Baxter L."/>
            <person name="Bensasson D."/>
            <person name="Beynon J.L."/>
            <person name="Chapman J."/>
            <person name="Damasceno C.M."/>
            <person name="Dorrance A.E."/>
            <person name="Dou D."/>
            <person name="Dickerman A.W."/>
            <person name="Dubchak I.L."/>
            <person name="Garbelotto M."/>
            <person name="Gijzen M."/>
            <person name="Gordon S.G."/>
            <person name="Govers F."/>
            <person name="Grunwald N.J."/>
            <person name="Huang W."/>
            <person name="Ivors K.L."/>
            <person name="Jones R.W."/>
            <person name="Kamoun S."/>
            <person name="Krampis K."/>
            <person name="Lamour K.H."/>
            <person name="Lee M.K."/>
            <person name="McDonald W.H."/>
            <person name="Medina M."/>
            <person name="Meijer H.J."/>
            <person name="Nordberg E.K."/>
            <person name="Maclean D.J."/>
            <person name="Ospina-Giraldo M.D."/>
            <person name="Morris P.F."/>
            <person name="Phuntumart V."/>
            <person name="Putnam N.H."/>
            <person name="Rash S."/>
            <person name="Rose J.K."/>
            <person name="Sakihama Y."/>
            <person name="Salamov A.A."/>
            <person name="Savidor A."/>
            <person name="Scheuring C.F."/>
            <person name="Smith B.M."/>
            <person name="Sobral B.W."/>
            <person name="Terry A."/>
            <person name="Torto-Alalibo T.A."/>
            <person name="Win J."/>
            <person name="Xu Z."/>
            <person name="Zhang H."/>
            <person name="Grigoriev I.V."/>
            <person name="Rokhsar D.S."/>
            <person name="Boore J.L."/>
        </authorList>
    </citation>
    <scope>NUCLEOTIDE SEQUENCE [LARGE SCALE GENOMIC DNA]</scope>
    <source>
        <strain evidence="8 9">P6497</strain>
    </source>
</reference>
<sequence>MARASSRPRPSYVAFQCASSPPSWTVLTANVAAQLQTETTGEAEHEQMEEIEVIFGSFERIDGNALVKCRNLQKLTMVNCNLEVISNLEPVGASLTHLCLSNQNLTRMSGLSSLRQLRHLYLQQNRISRIEGLESCRKLKTLWLYDNCITRVENLGFCTDLRELWLQSNKIQTLKATSGGIAELVNLQRLNLANNRIRDVDEFEHLRKLVVLRQLTFADEHFGPNPVVAHPDYRSFAITILKQSMEFNDQLAELTLAYQQELRSISTRKERGISNAQMLQRELIEALNDVEACVTAGQSQIEEEKRRQLQLREQNAQLLRENVAKLQKDFCASIKEQCEREERALLEEERDYEIMELEAMAEQNQALTIATLQNAFPGKIAFQQLLQHMPDYRYIAEGFRRPTNQQEALYGMGDQDDREVHILQIYRFFHGDLTEAFEAAAARTDIEGGTGGSELYLYLSFNMLLCQVRMPQIIELFHPEKARLGSLEALHSLASPRGSVLPPPPSAFLQLNLGDRGSWSASPSGGHVYMARRGAVHSQVLPQFVLLEMVLAQFQQQLRAEVDAYHARLYHEMDPATVRVRAQFQHESEQLRSRLKGNEDRINQEKLEQERLLRTLRGGGDAKEERGNGRRR</sequence>
<evidence type="ECO:0000256" key="6">
    <source>
        <dbReference type="SAM" id="Coils"/>
    </source>
</evidence>
<evidence type="ECO:0000256" key="7">
    <source>
        <dbReference type="SAM" id="MobiDB-lite"/>
    </source>
</evidence>
<dbReference type="GeneID" id="20643959"/>
<dbReference type="PROSITE" id="PS51450">
    <property type="entry name" value="LRR"/>
    <property type="match status" value="4"/>
</dbReference>
<feature type="compositionally biased region" description="Basic and acidic residues" evidence="7">
    <location>
        <begin position="591"/>
        <end position="613"/>
    </location>
</feature>
<accession>G4ZLG0</accession>
<dbReference type="Pfam" id="PF12799">
    <property type="entry name" value="LRR_4"/>
    <property type="match status" value="2"/>
</dbReference>
<dbReference type="InterPro" id="IPR032675">
    <property type="entry name" value="LRR_dom_sf"/>
</dbReference>
<protein>
    <submittedName>
        <fullName evidence="8">Uncharacterized protein</fullName>
    </submittedName>
</protein>
<keyword evidence="6" id="KW-0175">Coiled coil</keyword>
<evidence type="ECO:0000256" key="3">
    <source>
        <dbReference type="ARBA" id="ARBA00022737"/>
    </source>
</evidence>
<feature type="compositionally biased region" description="Basic and acidic residues" evidence="7">
    <location>
        <begin position="620"/>
        <end position="632"/>
    </location>
</feature>
<evidence type="ECO:0000256" key="1">
    <source>
        <dbReference type="ARBA" id="ARBA00004138"/>
    </source>
</evidence>
<dbReference type="SUPFAM" id="SSF52075">
    <property type="entry name" value="Outer arm dynein light chain 1"/>
    <property type="match status" value="1"/>
</dbReference>
<dbReference type="PANTHER" id="PTHR45973:SF9">
    <property type="entry name" value="LEUCINE-RICH REPEAT-CONTAINING PROTEIN 46"/>
    <property type="match status" value="1"/>
</dbReference>
<keyword evidence="4" id="KW-0969">Cilium</keyword>
<dbReference type="InterPro" id="IPR050576">
    <property type="entry name" value="Cilia_flagella_integrity"/>
</dbReference>
<organism evidence="8 9">
    <name type="scientific">Phytophthora sojae (strain P6497)</name>
    <name type="common">Soybean stem and root rot agent</name>
    <name type="synonym">Phytophthora megasperma f. sp. glycines</name>
    <dbReference type="NCBI Taxonomy" id="1094619"/>
    <lineage>
        <taxon>Eukaryota</taxon>
        <taxon>Sar</taxon>
        <taxon>Stramenopiles</taxon>
        <taxon>Oomycota</taxon>
        <taxon>Peronosporomycetes</taxon>
        <taxon>Peronosporales</taxon>
        <taxon>Peronosporaceae</taxon>
        <taxon>Phytophthora</taxon>
    </lineage>
</organism>
<evidence type="ECO:0000313" key="8">
    <source>
        <dbReference type="EMBL" id="EGZ16242.1"/>
    </source>
</evidence>
<dbReference type="EMBL" id="JH159155">
    <property type="protein sequence ID" value="EGZ16242.1"/>
    <property type="molecule type" value="Genomic_DNA"/>
</dbReference>
<dbReference type="InterPro" id="IPR003591">
    <property type="entry name" value="Leu-rich_rpt_typical-subtyp"/>
</dbReference>
<keyword evidence="9" id="KW-1185">Reference proteome</keyword>
<keyword evidence="5" id="KW-0966">Cell projection</keyword>
<evidence type="ECO:0000256" key="4">
    <source>
        <dbReference type="ARBA" id="ARBA00023069"/>
    </source>
</evidence>
<dbReference type="Proteomes" id="UP000002640">
    <property type="component" value="Unassembled WGS sequence"/>
</dbReference>
<dbReference type="Gene3D" id="3.80.10.10">
    <property type="entry name" value="Ribonuclease Inhibitor"/>
    <property type="match status" value="2"/>
</dbReference>
<dbReference type="InterPro" id="IPR025875">
    <property type="entry name" value="Leu-rich_rpt_4"/>
</dbReference>
<dbReference type="KEGG" id="psoj:PHYSODRAFT_316285"/>
<dbReference type="InterPro" id="IPR001611">
    <property type="entry name" value="Leu-rich_rpt"/>
</dbReference>
<dbReference type="PANTHER" id="PTHR45973">
    <property type="entry name" value="PROTEIN PHOSPHATASE 1 REGULATORY SUBUNIT SDS22-RELATED"/>
    <property type="match status" value="1"/>
</dbReference>
<dbReference type="SMART" id="SM00365">
    <property type="entry name" value="LRR_SD22"/>
    <property type="match status" value="5"/>
</dbReference>
<dbReference type="OMA" id="CSLMEIS"/>
<evidence type="ECO:0000256" key="2">
    <source>
        <dbReference type="ARBA" id="ARBA00022614"/>
    </source>
</evidence>
<evidence type="ECO:0000256" key="5">
    <source>
        <dbReference type="ARBA" id="ARBA00023273"/>
    </source>
</evidence>